<dbReference type="EMBL" id="CACRXK020000222">
    <property type="protein sequence ID" value="CAB3979721.1"/>
    <property type="molecule type" value="Genomic_DNA"/>
</dbReference>
<dbReference type="GO" id="GO:0071578">
    <property type="term" value="P:zinc ion import across plasma membrane"/>
    <property type="evidence" value="ECO:0007669"/>
    <property type="project" value="TreeGrafter"/>
</dbReference>
<dbReference type="InterPro" id="IPR050799">
    <property type="entry name" value="ZIP_Transporter"/>
</dbReference>
<dbReference type="GO" id="GO:0140410">
    <property type="term" value="F:monoatomic cation:bicarbonate symporter activity"/>
    <property type="evidence" value="ECO:0007669"/>
    <property type="project" value="TreeGrafter"/>
</dbReference>
<proteinExistence type="inferred from homology"/>
<sequence>MSAWLCGWRFFLFVSLIVTANTATVPVEKLLKKFGTNDTLDAAQTTKLFESMGISNWNYNGSKEESCSSSAYFQRTYSNNGGTVNKTGLANLCPAVLYELSKDACQRQPKQEEEEGAEKEDVRRAWGFGFLFVTVISLLSLLGAILVPFMQKKIFQTVLMAMVSLAVGVLSGGGIFHLIPHALKLGTKDLSHMWKLVMVAVGIYMFFLLECTMKMYLHLKTLNSADSNTNETKVNPHANDGHGHSHYMFEAPETFPEIADEKKPNNLDLTTPGPEKKKIATVAWMIIIGDGLHNFVDGIAIGVSCSTSVLSGLSTSLAICCEELPHELVQDNKITDSGVVELGISDVDHHLVYLCRKVSIPKETPKIIFSRQFKNFNVNQFKEDLRNNINTNIITDDPNILWHD</sequence>
<dbReference type="PANTHER" id="PTHR12191">
    <property type="entry name" value="SOLUTE CARRIER FAMILY 39"/>
    <property type="match status" value="1"/>
</dbReference>
<reference evidence="6" key="1">
    <citation type="submission" date="2020-04" db="EMBL/GenBank/DDBJ databases">
        <authorList>
            <person name="Alioto T."/>
            <person name="Alioto T."/>
            <person name="Gomez Garrido J."/>
        </authorList>
    </citation>
    <scope>NUCLEOTIDE SEQUENCE</scope>
    <source>
        <strain evidence="6">A484AB</strain>
    </source>
</reference>
<dbReference type="PANTHER" id="PTHR12191:SF37">
    <property type="entry name" value="ZINC TRANSPORTER FOI"/>
    <property type="match status" value="1"/>
</dbReference>
<keyword evidence="5" id="KW-0472">Membrane</keyword>
<dbReference type="Pfam" id="PF02535">
    <property type="entry name" value="Zip"/>
    <property type="match status" value="1"/>
</dbReference>
<keyword evidence="7" id="KW-1185">Reference proteome</keyword>
<organism evidence="6 7">
    <name type="scientific">Paramuricea clavata</name>
    <name type="common">Red gorgonian</name>
    <name type="synonym">Violescent sea-whip</name>
    <dbReference type="NCBI Taxonomy" id="317549"/>
    <lineage>
        <taxon>Eukaryota</taxon>
        <taxon>Metazoa</taxon>
        <taxon>Cnidaria</taxon>
        <taxon>Anthozoa</taxon>
        <taxon>Octocorallia</taxon>
        <taxon>Malacalcyonacea</taxon>
        <taxon>Plexauridae</taxon>
        <taxon>Paramuricea</taxon>
    </lineage>
</organism>
<dbReference type="GO" id="GO:0030003">
    <property type="term" value="P:intracellular monoatomic cation homeostasis"/>
    <property type="evidence" value="ECO:0007669"/>
    <property type="project" value="TreeGrafter"/>
</dbReference>
<comment type="caution">
    <text evidence="6">The sequence shown here is derived from an EMBL/GenBank/DDBJ whole genome shotgun (WGS) entry which is preliminary data.</text>
</comment>
<comment type="similarity">
    <text evidence="2">Belongs to the ZIP transporter (TC 2.A.5) family.</text>
</comment>
<dbReference type="GO" id="GO:0005385">
    <property type="term" value="F:zinc ion transmembrane transporter activity"/>
    <property type="evidence" value="ECO:0007669"/>
    <property type="project" value="TreeGrafter"/>
</dbReference>
<evidence type="ECO:0000256" key="1">
    <source>
        <dbReference type="ARBA" id="ARBA00004141"/>
    </source>
</evidence>
<keyword evidence="3" id="KW-0812">Transmembrane</keyword>
<dbReference type="Proteomes" id="UP001152795">
    <property type="component" value="Unassembled WGS sequence"/>
</dbReference>
<evidence type="ECO:0000256" key="5">
    <source>
        <dbReference type="ARBA" id="ARBA00023136"/>
    </source>
</evidence>
<dbReference type="GO" id="GO:0005886">
    <property type="term" value="C:plasma membrane"/>
    <property type="evidence" value="ECO:0007669"/>
    <property type="project" value="TreeGrafter"/>
</dbReference>
<evidence type="ECO:0000256" key="4">
    <source>
        <dbReference type="ARBA" id="ARBA00022989"/>
    </source>
</evidence>
<evidence type="ECO:0000313" key="7">
    <source>
        <dbReference type="Proteomes" id="UP001152795"/>
    </source>
</evidence>
<evidence type="ECO:0000313" key="6">
    <source>
        <dbReference type="EMBL" id="CAB3979721.1"/>
    </source>
</evidence>
<name>A0A7D9D8S8_PARCT</name>
<evidence type="ECO:0000256" key="2">
    <source>
        <dbReference type="ARBA" id="ARBA00006939"/>
    </source>
</evidence>
<evidence type="ECO:0000256" key="3">
    <source>
        <dbReference type="ARBA" id="ARBA00022692"/>
    </source>
</evidence>
<protein>
    <submittedName>
        <fullName evidence="6">Zinc transporter ZIP8</fullName>
    </submittedName>
</protein>
<dbReference type="OrthoDB" id="200954at2759"/>
<dbReference type="AlphaFoldDB" id="A0A7D9D8S8"/>
<keyword evidence="4" id="KW-1133">Transmembrane helix</keyword>
<accession>A0A7D9D8S8</accession>
<comment type="subcellular location">
    <subcellularLocation>
        <location evidence="1">Membrane</location>
        <topology evidence="1">Multi-pass membrane protein</topology>
    </subcellularLocation>
</comment>
<gene>
    <name evidence="6" type="ORF">PACLA_8A037560</name>
</gene>
<dbReference type="InterPro" id="IPR003689">
    <property type="entry name" value="ZIP"/>
</dbReference>